<name>X0TI22_9ZZZZ</name>
<sequence length="100" mass="11509">MFIDTSDEKIWRQGHIPNSVHLPEDRNAEDLTRRRLTETTLREVADMTDEIVFLWHLPTSGETPAWETAKAIKWGYQKVYYFVGGAPAWKAAGYPIETGE</sequence>
<dbReference type="EMBL" id="BARS01016393">
    <property type="protein sequence ID" value="GAF86931.1"/>
    <property type="molecule type" value="Genomic_DNA"/>
</dbReference>
<dbReference type="SUPFAM" id="SSF52821">
    <property type="entry name" value="Rhodanese/Cell cycle control phosphatase"/>
    <property type="match status" value="1"/>
</dbReference>
<feature type="domain" description="Rhodanese" evidence="1">
    <location>
        <begin position="2"/>
        <end position="98"/>
    </location>
</feature>
<evidence type="ECO:0000259" key="1">
    <source>
        <dbReference type="PROSITE" id="PS50206"/>
    </source>
</evidence>
<accession>X0TI22</accession>
<dbReference type="Gene3D" id="3.40.250.10">
    <property type="entry name" value="Rhodanese-like domain"/>
    <property type="match status" value="1"/>
</dbReference>
<reference evidence="2" key="1">
    <citation type="journal article" date="2014" name="Front. Microbiol.">
        <title>High frequency of phylogenetically diverse reductive dehalogenase-homologous genes in deep subseafloor sedimentary metagenomes.</title>
        <authorList>
            <person name="Kawai M."/>
            <person name="Futagami T."/>
            <person name="Toyoda A."/>
            <person name="Takaki Y."/>
            <person name="Nishi S."/>
            <person name="Hori S."/>
            <person name="Arai W."/>
            <person name="Tsubouchi T."/>
            <person name="Morono Y."/>
            <person name="Uchiyama I."/>
            <person name="Ito T."/>
            <person name="Fujiyama A."/>
            <person name="Inagaki F."/>
            <person name="Takami H."/>
        </authorList>
    </citation>
    <scope>NUCLEOTIDE SEQUENCE</scope>
    <source>
        <strain evidence="2">Expedition CK06-06</strain>
    </source>
</reference>
<organism evidence="2">
    <name type="scientific">marine sediment metagenome</name>
    <dbReference type="NCBI Taxonomy" id="412755"/>
    <lineage>
        <taxon>unclassified sequences</taxon>
        <taxon>metagenomes</taxon>
        <taxon>ecological metagenomes</taxon>
    </lineage>
</organism>
<dbReference type="CDD" id="cd00158">
    <property type="entry name" value="RHOD"/>
    <property type="match status" value="1"/>
</dbReference>
<dbReference type="InterPro" id="IPR001763">
    <property type="entry name" value="Rhodanese-like_dom"/>
</dbReference>
<dbReference type="Pfam" id="PF00581">
    <property type="entry name" value="Rhodanese"/>
    <property type="match status" value="1"/>
</dbReference>
<dbReference type="PROSITE" id="PS50206">
    <property type="entry name" value="RHODANESE_3"/>
    <property type="match status" value="1"/>
</dbReference>
<dbReference type="AlphaFoldDB" id="X0TI22"/>
<gene>
    <name evidence="2" type="ORF">S01H1_26984</name>
</gene>
<proteinExistence type="predicted"/>
<protein>
    <recommendedName>
        <fullName evidence="1">Rhodanese domain-containing protein</fullName>
    </recommendedName>
</protein>
<dbReference type="InterPro" id="IPR036873">
    <property type="entry name" value="Rhodanese-like_dom_sf"/>
</dbReference>
<evidence type="ECO:0000313" key="2">
    <source>
        <dbReference type="EMBL" id="GAF86931.1"/>
    </source>
</evidence>
<comment type="caution">
    <text evidence="2">The sequence shown here is derived from an EMBL/GenBank/DDBJ whole genome shotgun (WGS) entry which is preliminary data.</text>
</comment>